<evidence type="ECO:0000313" key="6">
    <source>
        <dbReference type="EMBL" id="CAB4019257.1"/>
    </source>
</evidence>
<keyword evidence="2" id="KW-0597">Phosphoprotein</keyword>
<dbReference type="PANTHER" id="PTHR21446:SF12">
    <property type="entry name" value="POTASSIUM CHANNEL TETRAMERIZATION DOMAIN CONTAINING 1"/>
    <property type="match status" value="1"/>
</dbReference>
<sequence length="245" mass="27736">MAVEDFEFGEDDNGIAYVSFKENPTKTRQGGLHITRRQQLPKMFATGEKRCPVSLFKEYLIRLPESLRTNGPFYLMPLSKTNPNNDVWFKVQNLGVHSIDKIMKTMIADTPLASSSKRLTNHSARKTLVKKLRSNNVERSSIMNVTGHRNEQSLNDYDEGNENEQRHISNLIGSSKSVSSFSKQKPMSMNMMNIAPPSAQQPSTSSGFQRVGFFPQNTFNHCNVVFNVGQGESSLSPKVKKRRYK</sequence>
<keyword evidence="7" id="KW-1185">Reference proteome</keyword>
<dbReference type="GO" id="GO:0006310">
    <property type="term" value="P:DNA recombination"/>
    <property type="evidence" value="ECO:0007669"/>
    <property type="project" value="UniProtKB-KW"/>
</dbReference>
<dbReference type="GO" id="GO:0003677">
    <property type="term" value="F:DNA binding"/>
    <property type="evidence" value="ECO:0007669"/>
    <property type="project" value="InterPro"/>
</dbReference>
<feature type="domain" description="ZMYM2-like/QRICH1 C-terminal" evidence="5">
    <location>
        <begin position="45"/>
        <end position="106"/>
    </location>
</feature>
<keyword evidence="1" id="KW-1017">Isopeptide bond</keyword>
<gene>
    <name evidence="6" type="ORF">PACLA_8A015755</name>
</gene>
<reference evidence="6" key="1">
    <citation type="submission" date="2020-04" db="EMBL/GenBank/DDBJ databases">
        <authorList>
            <person name="Alioto T."/>
            <person name="Alioto T."/>
            <person name="Gomez Garrido J."/>
        </authorList>
    </citation>
    <scope>NUCLEOTIDE SEQUENCE</scope>
    <source>
        <strain evidence="6">A484AB</strain>
    </source>
</reference>
<dbReference type="InterPro" id="IPR052787">
    <property type="entry name" value="MAVS"/>
</dbReference>
<dbReference type="InterPro" id="IPR021893">
    <property type="entry name" value="ZMYM2-like_C"/>
</dbReference>
<evidence type="ECO:0000313" key="7">
    <source>
        <dbReference type="Proteomes" id="UP001152795"/>
    </source>
</evidence>
<keyword evidence="3" id="KW-0832">Ubl conjugation</keyword>
<dbReference type="Pfam" id="PF12012">
    <property type="entry name" value="DUF3504"/>
    <property type="match status" value="1"/>
</dbReference>
<evidence type="ECO:0000256" key="3">
    <source>
        <dbReference type="ARBA" id="ARBA00022843"/>
    </source>
</evidence>
<protein>
    <submittedName>
        <fullName evidence="6">Zinc finger MYM-type 4-like</fullName>
    </submittedName>
</protein>
<accession>A0A6S7IND9</accession>
<evidence type="ECO:0000256" key="1">
    <source>
        <dbReference type="ARBA" id="ARBA00022499"/>
    </source>
</evidence>
<dbReference type="AlphaFoldDB" id="A0A6S7IND9"/>
<name>A0A6S7IND9_PARCT</name>
<evidence type="ECO:0000256" key="2">
    <source>
        <dbReference type="ARBA" id="ARBA00022553"/>
    </source>
</evidence>
<dbReference type="Proteomes" id="UP001152795">
    <property type="component" value="Unassembled WGS sequence"/>
</dbReference>
<dbReference type="EMBL" id="CACRXK020010376">
    <property type="protein sequence ID" value="CAB4019257.1"/>
    <property type="molecule type" value="Genomic_DNA"/>
</dbReference>
<dbReference type="OrthoDB" id="5962964at2759"/>
<evidence type="ECO:0000256" key="4">
    <source>
        <dbReference type="ARBA" id="ARBA00023172"/>
    </source>
</evidence>
<dbReference type="InterPro" id="IPR013762">
    <property type="entry name" value="Integrase-like_cat_sf"/>
</dbReference>
<dbReference type="InterPro" id="IPR011010">
    <property type="entry name" value="DNA_brk_join_enz"/>
</dbReference>
<dbReference type="PANTHER" id="PTHR21446">
    <property type="entry name" value="DUF3504 DOMAIN-CONTAINING PROTEIN"/>
    <property type="match status" value="1"/>
</dbReference>
<comment type="caution">
    <text evidence="6">The sequence shown here is derived from an EMBL/GenBank/DDBJ whole genome shotgun (WGS) entry which is preliminary data.</text>
</comment>
<dbReference type="Gene3D" id="1.10.443.10">
    <property type="entry name" value="Intergrase catalytic core"/>
    <property type="match status" value="1"/>
</dbReference>
<dbReference type="GO" id="GO:0015074">
    <property type="term" value="P:DNA integration"/>
    <property type="evidence" value="ECO:0007669"/>
    <property type="project" value="InterPro"/>
</dbReference>
<evidence type="ECO:0000259" key="5">
    <source>
        <dbReference type="Pfam" id="PF12012"/>
    </source>
</evidence>
<proteinExistence type="predicted"/>
<dbReference type="SUPFAM" id="SSF56349">
    <property type="entry name" value="DNA breaking-rejoining enzymes"/>
    <property type="match status" value="1"/>
</dbReference>
<keyword evidence="4" id="KW-0233">DNA recombination</keyword>
<organism evidence="6 7">
    <name type="scientific">Paramuricea clavata</name>
    <name type="common">Red gorgonian</name>
    <name type="synonym">Violescent sea-whip</name>
    <dbReference type="NCBI Taxonomy" id="317549"/>
    <lineage>
        <taxon>Eukaryota</taxon>
        <taxon>Metazoa</taxon>
        <taxon>Cnidaria</taxon>
        <taxon>Anthozoa</taxon>
        <taxon>Octocorallia</taxon>
        <taxon>Malacalcyonacea</taxon>
        <taxon>Plexauridae</taxon>
        <taxon>Paramuricea</taxon>
    </lineage>
</organism>